<dbReference type="SUPFAM" id="SSF52540">
    <property type="entry name" value="P-loop containing nucleoside triphosphate hydrolases"/>
    <property type="match status" value="1"/>
</dbReference>
<evidence type="ECO:0000259" key="1">
    <source>
        <dbReference type="PROSITE" id="PS51192"/>
    </source>
</evidence>
<dbReference type="Pfam" id="PF04851">
    <property type="entry name" value="ResIII"/>
    <property type="match status" value="2"/>
</dbReference>
<accession>A0A921FA79</accession>
<comment type="caution">
    <text evidence="3">The sequence shown here is derived from an EMBL/GenBank/DDBJ whole genome shotgun (WGS) entry which is preliminary data.</text>
</comment>
<reference evidence="3" key="1">
    <citation type="journal article" date="2021" name="PeerJ">
        <title>Extensive microbial diversity within the chicken gut microbiome revealed by metagenomics and culture.</title>
        <authorList>
            <person name="Gilroy R."/>
            <person name="Ravi A."/>
            <person name="Getino M."/>
            <person name="Pursley I."/>
            <person name="Horton D.L."/>
            <person name="Alikhan N.F."/>
            <person name="Baker D."/>
            <person name="Gharbi K."/>
            <person name="Hall N."/>
            <person name="Watson M."/>
            <person name="Adriaenssens E.M."/>
            <person name="Foster-Nyarko E."/>
            <person name="Jarju S."/>
            <person name="Secka A."/>
            <person name="Antonio M."/>
            <person name="Oren A."/>
            <person name="Chaudhuri R.R."/>
            <person name="La Ragione R."/>
            <person name="Hildebrand F."/>
            <person name="Pallen M.J."/>
        </authorList>
    </citation>
    <scope>NUCLEOTIDE SEQUENCE</scope>
    <source>
        <strain evidence="3">CHK174-6876</strain>
    </source>
</reference>
<dbReference type="PROSITE" id="PS51194">
    <property type="entry name" value="HELICASE_CTER"/>
    <property type="match status" value="1"/>
</dbReference>
<evidence type="ECO:0000259" key="2">
    <source>
        <dbReference type="PROSITE" id="PS51194"/>
    </source>
</evidence>
<dbReference type="Pfam" id="PF00271">
    <property type="entry name" value="Helicase_C"/>
    <property type="match status" value="1"/>
</dbReference>
<reference evidence="3" key="2">
    <citation type="submission" date="2021-09" db="EMBL/GenBank/DDBJ databases">
        <authorList>
            <person name="Gilroy R."/>
        </authorList>
    </citation>
    <scope>NUCLEOTIDE SEQUENCE</scope>
    <source>
        <strain evidence="3">CHK174-6876</strain>
    </source>
</reference>
<dbReference type="AlphaFoldDB" id="A0A921FA79"/>
<dbReference type="GO" id="GO:0016787">
    <property type="term" value="F:hydrolase activity"/>
    <property type="evidence" value="ECO:0007669"/>
    <property type="project" value="InterPro"/>
</dbReference>
<dbReference type="PANTHER" id="PTHR47396">
    <property type="entry name" value="TYPE I RESTRICTION ENZYME ECOKI R PROTEIN"/>
    <property type="match status" value="1"/>
</dbReference>
<feature type="domain" description="Helicase C-terminal" evidence="2">
    <location>
        <begin position="204"/>
        <end position="349"/>
    </location>
</feature>
<dbReference type="GO" id="GO:0003677">
    <property type="term" value="F:DNA binding"/>
    <property type="evidence" value="ECO:0007669"/>
    <property type="project" value="InterPro"/>
</dbReference>
<dbReference type="Proteomes" id="UP000707535">
    <property type="component" value="Unassembled WGS sequence"/>
</dbReference>
<dbReference type="InterPro" id="IPR050742">
    <property type="entry name" value="Helicase_Restrict-Modif_Enz"/>
</dbReference>
<dbReference type="SMART" id="SM00490">
    <property type="entry name" value="HELICc"/>
    <property type="match status" value="1"/>
</dbReference>
<dbReference type="GO" id="GO:0004386">
    <property type="term" value="F:helicase activity"/>
    <property type="evidence" value="ECO:0007669"/>
    <property type="project" value="UniProtKB-KW"/>
</dbReference>
<keyword evidence="3" id="KW-0547">Nucleotide-binding</keyword>
<dbReference type="InterPro" id="IPR006935">
    <property type="entry name" value="Helicase/UvrB_N"/>
</dbReference>
<keyword evidence="3" id="KW-0378">Hydrolase</keyword>
<dbReference type="InterPro" id="IPR014001">
    <property type="entry name" value="Helicase_ATP-bd"/>
</dbReference>
<organism evidence="3 4">
    <name type="scientific">Ligilactobacillus acidipiscis</name>
    <dbReference type="NCBI Taxonomy" id="89059"/>
    <lineage>
        <taxon>Bacteria</taxon>
        <taxon>Bacillati</taxon>
        <taxon>Bacillota</taxon>
        <taxon>Bacilli</taxon>
        <taxon>Lactobacillales</taxon>
        <taxon>Lactobacillaceae</taxon>
        <taxon>Ligilactobacillus</taxon>
    </lineage>
</organism>
<dbReference type="InterPro" id="IPR001650">
    <property type="entry name" value="Helicase_C-like"/>
</dbReference>
<dbReference type="GO" id="GO:0005524">
    <property type="term" value="F:ATP binding"/>
    <property type="evidence" value="ECO:0007669"/>
    <property type="project" value="InterPro"/>
</dbReference>
<proteinExistence type="predicted"/>
<gene>
    <name evidence="3" type="ORF">K8V00_11620</name>
</gene>
<evidence type="ECO:0000313" key="4">
    <source>
        <dbReference type="Proteomes" id="UP000707535"/>
    </source>
</evidence>
<name>A0A921FA79_9LACO</name>
<protein>
    <submittedName>
        <fullName evidence="3">DEAD/DEAH box helicase</fullName>
    </submittedName>
</protein>
<dbReference type="SMART" id="SM00487">
    <property type="entry name" value="DEXDc"/>
    <property type="match status" value="1"/>
</dbReference>
<dbReference type="GO" id="GO:0005829">
    <property type="term" value="C:cytosol"/>
    <property type="evidence" value="ECO:0007669"/>
    <property type="project" value="TreeGrafter"/>
</dbReference>
<feature type="domain" description="Helicase ATP-binding" evidence="1">
    <location>
        <begin position="18"/>
        <end position="135"/>
    </location>
</feature>
<keyword evidence="3" id="KW-0347">Helicase</keyword>
<keyword evidence="3" id="KW-0067">ATP-binding</keyword>
<dbReference type="PANTHER" id="PTHR47396:SF1">
    <property type="entry name" value="ATP-DEPENDENT HELICASE IRC3-RELATED"/>
    <property type="match status" value="1"/>
</dbReference>
<dbReference type="Gene3D" id="3.40.50.300">
    <property type="entry name" value="P-loop containing nucleotide triphosphate hydrolases"/>
    <property type="match status" value="2"/>
</dbReference>
<sequence>MTFNLYPYQQNMVSQARRHIADGARGILIQSPPGSGKSIIIAEIAKLATDKGNHVMFLVHRKELADQITETFKQHEVDKNYTTIMTVGKVVNRLGSLPNPSIIITDETHHSRASTYRKIYDYYNDAIRLGFTATPWRMSGKGFLDIYDVMVEGQSVDWLIDNKFLAPYDYYAPTLADMDKLKKSSTGDYTKQSMDESVKAIFGDVVTHYNKLAAGKKSIVYAHSIEASKRMALEFQQSGINAVHADSLTPAKERSEIMNGFKEGTIQVLCNVDLISEGFNVPDCSCVIMIRPTASLVLYLQQAMRSMRYQPNKQAVIIDHVGNYIRHGLPSTDRTWTLENVKKDSKKKGRPEDLVSLTSCPHCFAVIESGSNPCPLCNFEIVVENKDLEVVDANLNKIDQMSFKTDYRAIQLKKEYAKKEVSELK</sequence>
<dbReference type="PROSITE" id="PS51192">
    <property type="entry name" value="HELICASE_ATP_BIND_1"/>
    <property type="match status" value="1"/>
</dbReference>
<dbReference type="InterPro" id="IPR027417">
    <property type="entry name" value="P-loop_NTPase"/>
</dbReference>
<dbReference type="EMBL" id="DYXG01000117">
    <property type="protein sequence ID" value="HJE98255.1"/>
    <property type="molecule type" value="Genomic_DNA"/>
</dbReference>
<evidence type="ECO:0000313" key="3">
    <source>
        <dbReference type="EMBL" id="HJE98255.1"/>
    </source>
</evidence>
<feature type="non-terminal residue" evidence="3">
    <location>
        <position position="425"/>
    </location>
</feature>